<organism evidence="6">
    <name type="scientific">Euglena gracilis</name>
    <dbReference type="NCBI Taxonomy" id="3039"/>
    <lineage>
        <taxon>Eukaryota</taxon>
        <taxon>Discoba</taxon>
        <taxon>Euglenozoa</taxon>
        <taxon>Euglenida</taxon>
        <taxon>Spirocuta</taxon>
        <taxon>Euglenophyceae</taxon>
        <taxon>Euglenales</taxon>
        <taxon>Euglenaceae</taxon>
        <taxon>Euglena</taxon>
    </lineage>
</organism>
<dbReference type="InterPro" id="IPR021131">
    <property type="entry name" value="Ribosomal_uL15/eL18"/>
</dbReference>
<sequence>MGIDKPKQYKNKDKRHPTATNPYIRVLVKIYRFLARRVATPFNKAVLKRLMKSRMWRPRISTSRIKLAMRKPDKKDHICVCVSHVIHDDRVLGLKPLKVCALKFSKGARAAIESAGGQCLTFDQLAMITPKGSKCVLIRGKVTRRKQYKSFGAPGVPGSHAVPKLGNRKSALRGRRHENARGRRKSRAFKVKA</sequence>
<dbReference type="PANTHER" id="PTHR10934:SF2">
    <property type="entry name" value="LARGE RIBOSOMAL SUBUNIT PROTEIN EL18"/>
    <property type="match status" value="1"/>
</dbReference>
<dbReference type="GO" id="GO:0006412">
    <property type="term" value="P:translation"/>
    <property type="evidence" value="ECO:0007669"/>
    <property type="project" value="InterPro"/>
</dbReference>
<feature type="compositionally biased region" description="Basic residues" evidence="4">
    <location>
        <begin position="166"/>
        <end position="193"/>
    </location>
</feature>
<evidence type="ECO:0000256" key="3">
    <source>
        <dbReference type="ARBA" id="ARBA00023274"/>
    </source>
</evidence>
<reference evidence="6" key="1">
    <citation type="submission" date="2020-06" db="EMBL/GenBank/DDBJ databases">
        <title>Cryo-EM structure of the highly atypical cytoplasmic ribosome of Euglena gracilis.</title>
        <authorList>
            <person name="Matzov D."/>
            <person name="Taoka M."/>
            <person name="Nobe Y."/>
            <person name="Yamauchi Y."/>
            <person name="Halfon Y."/>
            <person name="Asis N."/>
            <person name="Zimermann E."/>
            <person name="Rozenberg H."/>
            <person name="Bashan A."/>
            <person name="Bushan S."/>
            <person name="Isobe T."/>
            <person name="Gray M.W."/>
            <person name="Yonath A."/>
            <person name="Shalev-Benami M."/>
        </authorList>
    </citation>
    <scope>NUCLEOTIDE SEQUENCE</scope>
    <source>
        <strain evidence="6">Z</strain>
    </source>
</reference>
<evidence type="ECO:0000256" key="1">
    <source>
        <dbReference type="ARBA" id="ARBA00006815"/>
    </source>
</evidence>
<evidence type="ECO:0000259" key="5">
    <source>
        <dbReference type="Pfam" id="PF17135"/>
    </source>
</evidence>
<feature type="region of interest" description="Disordered" evidence="4">
    <location>
        <begin position="150"/>
        <end position="193"/>
    </location>
</feature>
<accession>A0A7L5NT31</accession>
<dbReference type="InterPro" id="IPR000039">
    <property type="entry name" value="Ribosomal_eL18"/>
</dbReference>
<dbReference type="GO" id="GO:0003723">
    <property type="term" value="F:RNA binding"/>
    <property type="evidence" value="ECO:0007669"/>
    <property type="project" value="TreeGrafter"/>
</dbReference>
<keyword evidence="3" id="KW-0687">Ribonucleoprotein</keyword>
<dbReference type="Pfam" id="PF17135">
    <property type="entry name" value="Ribosomal_L18"/>
    <property type="match status" value="1"/>
</dbReference>
<dbReference type="InterPro" id="IPR036227">
    <property type="entry name" value="Ribosomal_uL15/eL18_sf"/>
</dbReference>
<dbReference type="GO" id="GO:0022625">
    <property type="term" value="C:cytosolic large ribosomal subunit"/>
    <property type="evidence" value="ECO:0007669"/>
    <property type="project" value="TreeGrafter"/>
</dbReference>
<dbReference type="SUPFAM" id="SSF52080">
    <property type="entry name" value="Ribosomal proteins L15p and L18e"/>
    <property type="match status" value="1"/>
</dbReference>
<comment type="similarity">
    <text evidence="1">Belongs to the eukaryotic ribosomal protein eL18 family.</text>
</comment>
<dbReference type="AlphaFoldDB" id="A0A7L5NT31"/>
<evidence type="ECO:0000256" key="2">
    <source>
        <dbReference type="ARBA" id="ARBA00022980"/>
    </source>
</evidence>
<dbReference type="Gene3D" id="3.100.10.10">
    <property type="match status" value="1"/>
</dbReference>
<dbReference type="GO" id="GO:0003735">
    <property type="term" value="F:structural constituent of ribosome"/>
    <property type="evidence" value="ECO:0007669"/>
    <property type="project" value="InterPro"/>
</dbReference>
<evidence type="ECO:0000313" key="6">
    <source>
        <dbReference type="EMBL" id="QLA09622.1"/>
    </source>
</evidence>
<protein>
    <submittedName>
        <fullName evidence="6">60S large subunit ribosomal protein eL18</fullName>
    </submittedName>
</protein>
<keyword evidence="2 6" id="KW-0689">Ribosomal protein</keyword>
<proteinExistence type="evidence at transcript level"/>
<evidence type="ECO:0000256" key="4">
    <source>
        <dbReference type="SAM" id="MobiDB-lite"/>
    </source>
</evidence>
<feature type="domain" description="Large ribosomal subunit protein uL15/eL18" evidence="5">
    <location>
        <begin position="3"/>
        <end position="191"/>
    </location>
</feature>
<dbReference type="EMBL" id="MT583891">
    <property type="protein sequence ID" value="QLA09622.1"/>
    <property type="molecule type" value="mRNA"/>
</dbReference>
<name>A0A7L5NT31_EUGGR</name>
<dbReference type="PANTHER" id="PTHR10934">
    <property type="entry name" value="60S RIBOSOMAL PROTEIN L18"/>
    <property type="match status" value="1"/>
</dbReference>